<accession>A0A0F8YQ50</accession>
<feature type="non-terminal residue" evidence="1">
    <location>
        <position position="1"/>
    </location>
</feature>
<reference evidence="1" key="1">
    <citation type="journal article" date="2015" name="Nature">
        <title>Complex archaea that bridge the gap between prokaryotes and eukaryotes.</title>
        <authorList>
            <person name="Spang A."/>
            <person name="Saw J.H."/>
            <person name="Jorgensen S.L."/>
            <person name="Zaremba-Niedzwiedzka K."/>
            <person name="Martijn J."/>
            <person name="Lind A.E."/>
            <person name="van Eijk R."/>
            <person name="Schleper C."/>
            <person name="Guy L."/>
            <person name="Ettema T.J."/>
        </authorList>
    </citation>
    <scope>NUCLEOTIDE SEQUENCE</scope>
</reference>
<dbReference type="EMBL" id="LAZR01052168">
    <property type="protein sequence ID" value="KKK83558.1"/>
    <property type="molecule type" value="Genomic_DNA"/>
</dbReference>
<dbReference type="AlphaFoldDB" id="A0A0F8YQ50"/>
<organism evidence="1">
    <name type="scientific">marine sediment metagenome</name>
    <dbReference type="NCBI Taxonomy" id="412755"/>
    <lineage>
        <taxon>unclassified sequences</taxon>
        <taxon>metagenomes</taxon>
        <taxon>ecological metagenomes</taxon>
    </lineage>
</organism>
<proteinExistence type="predicted"/>
<sequence>AFENALKGNIPSALRRVLETKTPEQVQEIIANMYKEYPIMMKEFLRILNQMYIVFALKQNDYGPGNIALGTQLKNQNEINAARKAVLVRTQDKINRMVNLDLLKNTEPANESLADSWEDTGVYSVIAQLVIRGVWGK</sequence>
<gene>
    <name evidence="1" type="ORF">LCGC14_2792190</name>
</gene>
<name>A0A0F8YQ50_9ZZZZ</name>
<evidence type="ECO:0000313" key="1">
    <source>
        <dbReference type="EMBL" id="KKK83558.1"/>
    </source>
</evidence>
<comment type="caution">
    <text evidence="1">The sequence shown here is derived from an EMBL/GenBank/DDBJ whole genome shotgun (WGS) entry which is preliminary data.</text>
</comment>
<protein>
    <submittedName>
        <fullName evidence="1">Uncharacterized protein</fullName>
    </submittedName>
</protein>